<comment type="caution">
    <text evidence="1">The sequence shown here is derived from an EMBL/GenBank/DDBJ whole genome shotgun (WGS) entry which is preliminary data.</text>
</comment>
<gene>
    <name evidence="1" type="ORF">GGR00_001244</name>
</gene>
<dbReference type="Proteomes" id="UP000536262">
    <property type="component" value="Unassembled WGS sequence"/>
</dbReference>
<reference evidence="1 2" key="1">
    <citation type="submission" date="2020-08" db="EMBL/GenBank/DDBJ databases">
        <title>Genomic Encyclopedia of Type Strains, Phase IV (KMG-IV): sequencing the most valuable type-strain genomes for metagenomic binning, comparative biology and taxonomic classification.</title>
        <authorList>
            <person name="Goeker M."/>
        </authorList>
    </citation>
    <scope>NUCLEOTIDE SEQUENCE [LARGE SCALE GENOMIC DNA]</scope>
    <source>
        <strain evidence="1 2">DSM 7051</strain>
    </source>
</reference>
<dbReference type="RefSeq" id="WP_184698536.1">
    <property type="nucleotide sequence ID" value="NZ_BAABEG010000001.1"/>
</dbReference>
<protein>
    <submittedName>
        <fullName evidence="1">Uncharacterized protein</fullName>
    </submittedName>
</protein>
<name>A0A7X0KJX4_9HYPH</name>
<evidence type="ECO:0000313" key="1">
    <source>
        <dbReference type="EMBL" id="MBB6353476.1"/>
    </source>
</evidence>
<organism evidence="1 2">
    <name type="scientific">Aminobacter aganoensis</name>
    <dbReference type="NCBI Taxonomy" id="83264"/>
    <lineage>
        <taxon>Bacteria</taxon>
        <taxon>Pseudomonadati</taxon>
        <taxon>Pseudomonadota</taxon>
        <taxon>Alphaproteobacteria</taxon>
        <taxon>Hyphomicrobiales</taxon>
        <taxon>Phyllobacteriaceae</taxon>
        <taxon>Aminobacter</taxon>
    </lineage>
</organism>
<evidence type="ECO:0000313" key="2">
    <source>
        <dbReference type="Proteomes" id="UP000536262"/>
    </source>
</evidence>
<accession>A0A7X0KJX4</accession>
<dbReference type="EMBL" id="JACHOU010000002">
    <property type="protein sequence ID" value="MBB6353476.1"/>
    <property type="molecule type" value="Genomic_DNA"/>
</dbReference>
<proteinExistence type="predicted"/>
<dbReference type="AlphaFoldDB" id="A0A7X0KJX4"/>
<sequence length="70" mass="7659">MMIDRSHVERELEAVRAQGREAQAMIQQAANVVQQAIGAEKAFNSVLKLIDEANAVRVDAPTKRAKGAEK</sequence>
<keyword evidence="2" id="KW-1185">Reference proteome</keyword>